<organism evidence="2 3">
    <name type="scientific">Flavobacterium sufflavum</name>
    <dbReference type="NCBI Taxonomy" id="1921138"/>
    <lineage>
        <taxon>Bacteria</taxon>
        <taxon>Pseudomonadati</taxon>
        <taxon>Bacteroidota</taxon>
        <taxon>Flavobacteriia</taxon>
        <taxon>Flavobacteriales</taxon>
        <taxon>Flavobacteriaceae</taxon>
        <taxon>Flavobacterium</taxon>
    </lineage>
</organism>
<comment type="caution">
    <text evidence="2">The sequence shown here is derived from an EMBL/GenBank/DDBJ whole genome shotgun (WGS) entry which is preliminary data.</text>
</comment>
<dbReference type="Gene3D" id="2.60.40.10">
    <property type="entry name" value="Immunoglobulins"/>
    <property type="match status" value="1"/>
</dbReference>
<keyword evidence="3" id="KW-1185">Reference proteome</keyword>
<feature type="domain" description="Ig-like" evidence="1">
    <location>
        <begin position="329"/>
        <end position="408"/>
    </location>
</feature>
<name>A0A437L380_9FLAO</name>
<dbReference type="InterPro" id="IPR044023">
    <property type="entry name" value="Ig_7"/>
</dbReference>
<proteinExistence type="predicted"/>
<evidence type="ECO:0000313" key="2">
    <source>
        <dbReference type="EMBL" id="RVT79778.1"/>
    </source>
</evidence>
<dbReference type="EMBL" id="SACJ01000001">
    <property type="protein sequence ID" value="RVT79778.1"/>
    <property type="molecule type" value="Genomic_DNA"/>
</dbReference>
<sequence length="1821" mass="182197">MKRKILQNFGLNHTTQRIYSIILLIGLFIIGFNQNLAAQCSIVASPAGNINASTFTCGTLPLSACNGTLTVGNGSSITNIYMDAELNLTCLGAIQVIVKNKGSFDFSPGNNRLLLAEGSSITFEPGSDLIGGSCNASERIYIGTNLLASCNGGAGADLSFADLLSYAGTGSLASNSPVCVGSQITLTATPPPTSSGTFTYSFSGPGLAATSFSSSPTYSFTATASSAGTYQVKIKNSGITNPMIAENSVSVNTLPATPTITPGSSTTFCAGGSVTLTSSAGTGYLWSTGVTTQSISATTSGSYTVQVTNAAGCLSASSLATVVTVNPIPTITGTTPSSVCGTGTVTLGATASAGTINWYAASTGGSSLGTGTSFTTPSISGTTTYYVDATNLGCTTATRTAVVATVNPIPTITGTTPSSVCGTGTVTLGATASAGTINWYAASSGGSSLGTGASFTTPSISSTTTYYVDATNSGCTTVTRTAVVATVNALPNNVTNGFSATTICAGGSPQLTFNAEASSFSAPYSITYRNDATLIQYTVAIPSSSAYSFTPADNPTSNTGYTLVSISNASCTNTTSIVDSGANLIVRPMPTATIIGTTSVCVGDSSPNITFANPQSVAITITYNINGGANQTVNVASNNSSTVPVSTTAAGSFVYNLVSVIYQSTPNCSNTVSGSATITVNPNPTASAGSALSAICQSSTSAAMGGSVGGGATGGTWSGGSGTWTNATNPSTATYTASAGESGSITLTLTTSGGSCGTVTATKTITVNPNPTASAGSALSAICQSSTSAAMGGSVGGGATGGTWSGGSGTWTNATNPSTATYTASAGESGSITLTLTTSGGSCGTTTATKTITVNPNPTASAGSALSAICQSGTSAAMGGSVGGVATGGTWSGGSGIWTNATNPSTATYTASAGESGSITLTLTTSGGSCGTTTATKTITVNPNPTASAGSALSAICQSGTSAAMGGSVGGGATGGTWSGGSGTWTNATNPSTATYTASAGESGSITLTLTTSGGSCGTVTATKTITVNPNPTASAGSALSAICQSSTSAAMGGSVGGGAIGGTWSGGSGIWTNATNPSTATYTASAGESGSITLTLTTSGGFCGATTATKTITVNPNPTASAGSALSAICQSGTSAAMGGSVGGGATGGTWSGGSGTWINATNPSTATYTASAGESGSITLTLTTSGGSCGTTTATKNITVNPLPTTPIVGTLIQPTCVMSTGSVELSGLPASGTWTINPGGYTGTGTTTTISGLAVGTYNFTVYNGTCTSLATANVVIDPVITNTWTTSWSNGTPTILQAIVFNGNFSSTADLDACSCQVTTGSSVVINSGHTLKITNQVEVLGTGSLTFENNASLVQINDAAINTGNINYKRYTTPVRRYDFTYWSSPVAGQTLKNLSPNTLGDKYYGYNPSTGWVIYYNGAATMVAGNGYLIRAPETFSITVAAIDTNPVFIGKPNNGVVSLALTANNSYLLGNPYASAINADAFLDANSTVLEGTLYFWTHNSPPSISVAGDAIYNYTSNDYASYNRTGGVGTGTAAITGGATPNGKIAAGQGFFAPTSVTGGTLVFNNSMRITGNNSQFFKLSTSTKSAITVAIAEKNRIWLNLTNKEGAFKQTLIGYLTGATNNYDPGFDGVTYDGNQYVDFYSVNQGMNLSIQGRALPFVEKDSITLGYKSAIKGEFQISIDHADGALMSQTVFLEDKDLKILHDLRKEPYTFSTEKGVFNTRFMLRYVEKNTVEQVDKTVLVSVNKNEISVSSSEDMISKIIIYDISGAIIYQKDEIDTNDYVIQNLNLAPQVLIVNVILVNGKTTSTKIVY</sequence>
<dbReference type="Proteomes" id="UP000285211">
    <property type="component" value="Unassembled WGS sequence"/>
</dbReference>
<dbReference type="RefSeq" id="WP_128193095.1">
    <property type="nucleotide sequence ID" value="NZ_SACJ01000001.1"/>
</dbReference>
<dbReference type="NCBIfam" id="NF033708">
    <property type="entry name" value="T9SS_Cterm_ChiA"/>
    <property type="match status" value="1"/>
</dbReference>
<gene>
    <name evidence="2" type="ORF">EOD40_01325</name>
</gene>
<dbReference type="OrthoDB" id="1652165at2"/>
<protein>
    <submittedName>
        <fullName evidence="2">T9SS sorting signal type C domain-containing protein</fullName>
    </submittedName>
</protein>
<reference evidence="2 3" key="1">
    <citation type="submission" date="2019-01" db="EMBL/GenBank/DDBJ databases">
        <authorList>
            <person name="Chen W.-M."/>
        </authorList>
    </citation>
    <scope>NUCLEOTIDE SEQUENCE [LARGE SCALE GENOMIC DNA]</scope>
    <source>
        <strain evidence="2 3">BBQ-12</strain>
    </source>
</reference>
<dbReference type="Pfam" id="PF19081">
    <property type="entry name" value="Ig_7"/>
    <property type="match status" value="2"/>
</dbReference>
<feature type="domain" description="Ig-like" evidence="1">
    <location>
        <begin position="410"/>
        <end position="488"/>
    </location>
</feature>
<dbReference type="InterPro" id="IPR013783">
    <property type="entry name" value="Ig-like_fold"/>
</dbReference>
<accession>A0A437L380</accession>
<evidence type="ECO:0000259" key="1">
    <source>
        <dbReference type="Pfam" id="PF19081"/>
    </source>
</evidence>
<evidence type="ECO:0000313" key="3">
    <source>
        <dbReference type="Proteomes" id="UP000285211"/>
    </source>
</evidence>